<evidence type="ECO:0008006" key="4">
    <source>
        <dbReference type="Google" id="ProtNLM"/>
    </source>
</evidence>
<dbReference type="GO" id="GO:0004129">
    <property type="term" value="F:cytochrome-c oxidase activity"/>
    <property type="evidence" value="ECO:0007669"/>
    <property type="project" value="InterPro"/>
</dbReference>
<keyword evidence="1" id="KW-0472">Membrane</keyword>
<organism evidence="2 3">
    <name type="scientific">Roseisolibacter agri</name>
    <dbReference type="NCBI Taxonomy" id="2014610"/>
    <lineage>
        <taxon>Bacteria</taxon>
        <taxon>Pseudomonadati</taxon>
        <taxon>Gemmatimonadota</taxon>
        <taxon>Gemmatimonadia</taxon>
        <taxon>Gemmatimonadales</taxon>
        <taxon>Gemmatimonadaceae</taxon>
        <taxon>Roseisolibacter</taxon>
    </lineage>
</organism>
<evidence type="ECO:0000256" key="1">
    <source>
        <dbReference type="SAM" id="Phobius"/>
    </source>
</evidence>
<feature type="transmembrane region" description="Helical" evidence="1">
    <location>
        <begin position="43"/>
        <end position="61"/>
    </location>
</feature>
<reference evidence="2" key="1">
    <citation type="submission" date="2022-08" db="EMBL/GenBank/DDBJ databases">
        <title>Draft genome sequencing of Roseisolibacter agri AW1220.</title>
        <authorList>
            <person name="Tobiishi Y."/>
            <person name="Tonouchi A."/>
        </authorList>
    </citation>
    <scope>NUCLEOTIDE SEQUENCE</scope>
    <source>
        <strain evidence="2">AW1220</strain>
    </source>
</reference>
<evidence type="ECO:0000313" key="3">
    <source>
        <dbReference type="Proteomes" id="UP001161325"/>
    </source>
</evidence>
<keyword evidence="3" id="KW-1185">Reference proteome</keyword>
<evidence type="ECO:0000313" key="2">
    <source>
        <dbReference type="EMBL" id="GLC23825.1"/>
    </source>
</evidence>
<dbReference type="GO" id="GO:0020037">
    <property type="term" value="F:heme binding"/>
    <property type="evidence" value="ECO:0007669"/>
    <property type="project" value="InterPro"/>
</dbReference>
<sequence>MEWFVKAFLKASLAWLALGVTLGVAMAAHPAWTVYRPAHVHMVALGFVTMMIFGVAYHVIPRFSGHPLYGRRAAAWHFGASNAGLALMVLGFVLRAGGADVGTPILATGGVLSALGAYTFVLLIWRTIDGPARLRAAATRARLATEGTDGARLPLARRA</sequence>
<gene>
    <name evidence="2" type="ORF">rosag_03380</name>
</gene>
<proteinExistence type="predicted"/>
<dbReference type="Proteomes" id="UP001161325">
    <property type="component" value="Unassembled WGS sequence"/>
</dbReference>
<dbReference type="GO" id="GO:0016020">
    <property type="term" value="C:membrane"/>
    <property type="evidence" value="ECO:0007669"/>
    <property type="project" value="InterPro"/>
</dbReference>
<dbReference type="RefSeq" id="WP_284348269.1">
    <property type="nucleotide sequence ID" value="NZ_BRXS01000001.1"/>
</dbReference>
<keyword evidence="1" id="KW-1133">Transmembrane helix</keyword>
<dbReference type="EMBL" id="BRXS01000001">
    <property type="protein sequence ID" value="GLC23825.1"/>
    <property type="molecule type" value="Genomic_DNA"/>
</dbReference>
<dbReference type="GO" id="GO:0009060">
    <property type="term" value="P:aerobic respiration"/>
    <property type="evidence" value="ECO:0007669"/>
    <property type="project" value="InterPro"/>
</dbReference>
<dbReference type="Gene3D" id="1.20.210.10">
    <property type="entry name" value="Cytochrome c oxidase-like, subunit I domain"/>
    <property type="match status" value="1"/>
</dbReference>
<name>A0AA37PZG3_9BACT</name>
<feature type="transmembrane region" description="Helical" evidence="1">
    <location>
        <begin position="73"/>
        <end position="93"/>
    </location>
</feature>
<protein>
    <recommendedName>
        <fullName evidence="4">Cytochrome C and Quinol oxidase polypeptide I</fullName>
    </recommendedName>
</protein>
<keyword evidence="1" id="KW-0812">Transmembrane</keyword>
<feature type="transmembrane region" description="Helical" evidence="1">
    <location>
        <begin position="105"/>
        <end position="125"/>
    </location>
</feature>
<dbReference type="AlphaFoldDB" id="A0AA37PZG3"/>
<comment type="caution">
    <text evidence="2">The sequence shown here is derived from an EMBL/GenBank/DDBJ whole genome shotgun (WGS) entry which is preliminary data.</text>
</comment>
<dbReference type="InterPro" id="IPR036927">
    <property type="entry name" value="Cyt_c_oxase-like_su1_sf"/>
</dbReference>
<dbReference type="SUPFAM" id="SSF81442">
    <property type="entry name" value="Cytochrome c oxidase subunit I-like"/>
    <property type="match status" value="1"/>
</dbReference>
<accession>A0AA37PZG3</accession>